<gene>
    <name evidence="2" type="ORF">GBA63_16230</name>
</gene>
<dbReference type="Proteomes" id="UP000501452">
    <property type="component" value="Chromosome"/>
</dbReference>
<protein>
    <recommendedName>
        <fullName evidence="1">GSCFA domain-containing protein</fullName>
    </recommendedName>
</protein>
<proteinExistence type="predicted"/>
<keyword evidence="3" id="KW-1185">Reference proteome</keyword>
<evidence type="ECO:0000313" key="3">
    <source>
        <dbReference type="Proteomes" id="UP000501452"/>
    </source>
</evidence>
<dbReference type="AlphaFoldDB" id="A0A6G8QC15"/>
<name>A0A6G8QC15_9ACTN</name>
<evidence type="ECO:0000259" key="1">
    <source>
        <dbReference type="Pfam" id="PF08885"/>
    </source>
</evidence>
<evidence type="ECO:0000313" key="2">
    <source>
        <dbReference type="EMBL" id="QIN84019.1"/>
    </source>
</evidence>
<dbReference type="EMBL" id="CP045119">
    <property type="protein sequence ID" value="QIN84019.1"/>
    <property type="molecule type" value="Genomic_DNA"/>
</dbReference>
<dbReference type="KEGG" id="rub:GBA63_16230"/>
<dbReference type="Pfam" id="PF08885">
    <property type="entry name" value="GSCFA"/>
    <property type="match status" value="1"/>
</dbReference>
<sequence length="333" mass="36602">MKLDALEALKVTRSNANKRFPNEEDPRFVGDLLFPSLKPKFLLNAPARVFTIGSCFARNIELALADHDGIELPTSAFSVPESEWEFRPNGLLNEYNPGTISQRILSAVGSEDEPEETIVKTRDGFIDLLLPGGSPVTFERAVERRSEIRGIYESLVSSDLVIITLGLVEAWFDEEIELFLNRMPTRQDLRSQPDRYSFHRLGVSDALPLLDRAFGGLVEAGVERVLLTVSPVPLGTTFSGGDVVVANSFSKSVLRVCAEELSQKYPQVDYFPSYEMVSSGGLGAFNPDNIHVRDAVVRRVTGHMLDAYFPNLVSDSGTNGHAPDDANVARSGA</sequence>
<reference evidence="2 3" key="1">
    <citation type="submission" date="2019-10" db="EMBL/GenBank/DDBJ databases">
        <title>Rubrobacter sp nov SCSIO 52090 isolated from a deep-sea sediment in the South China Sea.</title>
        <authorList>
            <person name="Chen R.W."/>
        </authorList>
    </citation>
    <scope>NUCLEOTIDE SEQUENCE [LARGE SCALE GENOMIC DNA]</scope>
    <source>
        <strain evidence="2 3">SCSIO 52909</strain>
    </source>
</reference>
<dbReference type="InterPro" id="IPR014982">
    <property type="entry name" value="GSCFA"/>
</dbReference>
<organism evidence="2 3">
    <name type="scientific">Rubrobacter tropicus</name>
    <dbReference type="NCBI Taxonomy" id="2653851"/>
    <lineage>
        <taxon>Bacteria</taxon>
        <taxon>Bacillati</taxon>
        <taxon>Actinomycetota</taxon>
        <taxon>Rubrobacteria</taxon>
        <taxon>Rubrobacterales</taxon>
        <taxon>Rubrobacteraceae</taxon>
        <taxon>Rubrobacter</taxon>
    </lineage>
</organism>
<dbReference type="RefSeq" id="WP_166177828.1">
    <property type="nucleotide sequence ID" value="NZ_CP045119.1"/>
</dbReference>
<feature type="domain" description="GSCFA" evidence="1">
    <location>
        <begin position="48"/>
        <end position="302"/>
    </location>
</feature>
<accession>A0A6G8QC15</accession>